<feature type="domain" description="EVE" evidence="1">
    <location>
        <begin position="3"/>
        <end position="130"/>
    </location>
</feature>
<keyword evidence="3" id="KW-1185">Reference proteome</keyword>
<dbReference type="OrthoDB" id="9793567at2"/>
<organism evidence="2 3">
    <name type="scientific">Xenorhabdus poinarii G6</name>
    <dbReference type="NCBI Taxonomy" id="1354304"/>
    <lineage>
        <taxon>Bacteria</taxon>
        <taxon>Pseudomonadati</taxon>
        <taxon>Pseudomonadota</taxon>
        <taxon>Gammaproteobacteria</taxon>
        <taxon>Enterobacterales</taxon>
        <taxon>Morganellaceae</taxon>
        <taxon>Xenorhabdus</taxon>
    </lineage>
</organism>
<evidence type="ECO:0000313" key="2">
    <source>
        <dbReference type="EMBL" id="CDG22242.1"/>
    </source>
</evidence>
<dbReference type="AlphaFoldDB" id="A0A068R4U0"/>
<dbReference type="InterPro" id="IPR002740">
    <property type="entry name" value="EVE_domain"/>
</dbReference>
<dbReference type="RefSeq" id="WP_045959228.1">
    <property type="nucleotide sequence ID" value="NZ_FO704551.1"/>
</dbReference>
<dbReference type="Pfam" id="PF01878">
    <property type="entry name" value="EVE"/>
    <property type="match status" value="1"/>
</dbReference>
<reference evidence="2 3" key="1">
    <citation type="submission" date="2013-07" db="EMBL/GenBank/DDBJ databases">
        <authorList>
            <person name="Genoscope - CEA"/>
        </authorList>
    </citation>
    <scope>NUCLEOTIDE SEQUENCE [LARGE SCALE GENOMIC DNA]</scope>
    <source>
        <strain evidence="2 3">G6</strain>
    </source>
</reference>
<evidence type="ECO:0000313" key="3">
    <source>
        <dbReference type="Proteomes" id="UP000032735"/>
    </source>
</evidence>
<gene>
    <name evidence="2" type="ORF">XPG1_2590</name>
</gene>
<accession>A0A068R4U0</accession>
<dbReference type="STRING" id="1354304.XPG1_2590"/>
<dbReference type="Proteomes" id="UP000032735">
    <property type="component" value="Chromosome"/>
</dbReference>
<protein>
    <recommendedName>
        <fullName evidence="1">EVE domain-containing protein</fullName>
    </recommendedName>
</protein>
<dbReference type="KEGG" id="xpo:XPG1_2590"/>
<proteinExistence type="predicted"/>
<dbReference type="HOGENOM" id="CLU_117727_0_0_6"/>
<evidence type="ECO:0000259" key="1">
    <source>
        <dbReference type="Pfam" id="PF01878"/>
    </source>
</evidence>
<name>A0A068R4U0_9GAMM</name>
<dbReference type="Gene3D" id="3.10.590.10">
    <property type="entry name" value="ph1033 like domains"/>
    <property type="match status" value="1"/>
</dbReference>
<dbReference type="EMBL" id="FO704551">
    <property type="protein sequence ID" value="CDG22242.1"/>
    <property type="molecule type" value="Genomic_DNA"/>
</dbReference>
<dbReference type="SUPFAM" id="SSF88697">
    <property type="entry name" value="PUA domain-like"/>
    <property type="match status" value="1"/>
</dbReference>
<sequence length="138" mass="15875">MKHWIAVISRAHARIAADSGFLQVCHGKAAPLRKTRAGDEVFIYCPRSEIGSGEILKTVEYQCVFNDDDIYQVEQFPGFKPFRKNVTFNRNFQSVALKDVIGLEFNTDPHWGMLARRGFFEISTHDAELLRIAMRRLE</sequence>
<dbReference type="InterPro" id="IPR015947">
    <property type="entry name" value="PUA-like_sf"/>
</dbReference>
<dbReference type="CDD" id="cd21132">
    <property type="entry name" value="EVE-like"/>
    <property type="match status" value="1"/>
</dbReference>